<dbReference type="PANTHER" id="PTHR43851">
    <property type="match status" value="1"/>
</dbReference>
<dbReference type="GeneTree" id="ENSGT00940000156810"/>
<dbReference type="Proteomes" id="UP000694392">
    <property type="component" value="Unplaced"/>
</dbReference>
<organism evidence="2 3">
    <name type="scientific">Sphenodon punctatus</name>
    <name type="common">Tuatara</name>
    <name type="synonym">Hatteria punctata</name>
    <dbReference type="NCBI Taxonomy" id="8508"/>
    <lineage>
        <taxon>Eukaryota</taxon>
        <taxon>Metazoa</taxon>
        <taxon>Chordata</taxon>
        <taxon>Craniata</taxon>
        <taxon>Vertebrata</taxon>
        <taxon>Euteleostomi</taxon>
        <taxon>Lepidosauria</taxon>
        <taxon>Sphenodontia</taxon>
        <taxon>Sphenodontidae</taxon>
        <taxon>Sphenodon</taxon>
    </lineage>
</organism>
<dbReference type="InterPro" id="IPR004147">
    <property type="entry name" value="ABC1_dom"/>
</dbReference>
<dbReference type="OMA" id="FELRTMQ"/>
<dbReference type="Pfam" id="PF03109">
    <property type="entry name" value="ABC1"/>
    <property type="match status" value="1"/>
</dbReference>
<protein>
    <recommendedName>
        <fullName evidence="1">ABC1 atypical kinase-like domain-containing protein</fullName>
    </recommendedName>
</protein>
<reference evidence="2" key="2">
    <citation type="submission" date="2025-09" db="UniProtKB">
        <authorList>
            <consortium name="Ensembl"/>
        </authorList>
    </citation>
    <scope>IDENTIFICATION</scope>
</reference>
<dbReference type="GO" id="GO:0006744">
    <property type="term" value="P:ubiquinone biosynthetic process"/>
    <property type="evidence" value="ECO:0007669"/>
    <property type="project" value="TreeGrafter"/>
</dbReference>
<dbReference type="Ensembl" id="ENSSPUT00000026574.1">
    <property type="protein sequence ID" value="ENSSPUP00000024892.1"/>
    <property type="gene ID" value="ENSSPUG00000019086.1"/>
</dbReference>
<proteinExistence type="predicted"/>
<keyword evidence="3" id="KW-1185">Reference proteome</keyword>
<dbReference type="AlphaFoldDB" id="A0A8D0HUU4"/>
<evidence type="ECO:0000313" key="3">
    <source>
        <dbReference type="Proteomes" id="UP000694392"/>
    </source>
</evidence>
<reference evidence="2" key="1">
    <citation type="submission" date="2025-08" db="UniProtKB">
        <authorList>
            <consortium name="Ensembl"/>
        </authorList>
    </citation>
    <scope>IDENTIFICATION</scope>
</reference>
<evidence type="ECO:0000259" key="1">
    <source>
        <dbReference type="Pfam" id="PF03109"/>
    </source>
</evidence>
<sequence length="67" mass="7482">QLLGDDPVFYVPSVVDKLSGKRVLTTELAPGFPLDQAEGLEQETRDKLGAAILGLCLRELFQFRFMQ</sequence>
<feature type="domain" description="ABC1 atypical kinase-like" evidence="1">
    <location>
        <begin position="3"/>
        <end position="67"/>
    </location>
</feature>
<dbReference type="PANTHER" id="PTHR43851:SF3">
    <property type="entry name" value="COENZYME Q8"/>
    <property type="match status" value="1"/>
</dbReference>
<accession>A0A8D0HUU4</accession>
<evidence type="ECO:0000313" key="2">
    <source>
        <dbReference type="Ensembl" id="ENSSPUP00000024892.1"/>
    </source>
</evidence>
<name>A0A8D0HUU4_SPHPU</name>
<dbReference type="InterPro" id="IPR051409">
    <property type="entry name" value="Atypical_kinase_ADCK"/>
</dbReference>